<evidence type="ECO:0000256" key="1">
    <source>
        <dbReference type="SAM" id="MobiDB-lite"/>
    </source>
</evidence>
<gene>
    <name evidence="2" type="ORF">TKK_000229</name>
</gene>
<sequence length="170" mass="19474">MLLLFAGHEDSERDDVTSYESSVDEKRYYERKLSPTTIDKSDGFVRADRKIVTIEVAVADVPYEEPSKPPNEEEAISWLVNRASWLPRPARRSRPLALSPVPYPIVSETSDDRNGSCLDSDSCRREIRRRQLYTTRTVWVSSSSVKNRRPARGKSRRLEDSSSRQSRGVV</sequence>
<protein>
    <submittedName>
        <fullName evidence="2">Uncharacterized protein</fullName>
    </submittedName>
</protein>
<dbReference type="Proteomes" id="UP001627154">
    <property type="component" value="Unassembled WGS sequence"/>
</dbReference>
<evidence type="ECO:0000313" key="2">
    <source>
        <dbReference type="EMBL" id="KAL3407988.1"/>
    </source>
</evidence>
<feature type="compositionally biased region" description="Basic and acidic residues" evidence="1">
    <location>
        <begin position="7"/>
        <end position="16"/>
    </location>
</feature>
<dbReference type="AlphaFoldDB" id="A0ABD2XT62"/>
<feature type="compositionally biased region" description="Basic residues" evidence="1">
    <location>
        <begin position="146"/>
        <end position="155"/>
    </location>
</feature>
<feature type="region of interest" description="Disordered" evidence="1">
    <location>
        <begin position="140"/>
        <end position="170"/>
    </location>
</feature>
<proteinExistence type="predicted"/>
<accession>A0ABD2XT62</accession>
<keyword evidence="3" id="KW-1185">Reference proteome</keyword>
<feature type="region of interest" description="Disordered" evidence="1">
    <location>
        <begin position="1"/>
        <end position="21"/>
    </location>
</feature>
<name>A0ABD2XT62_9HYME</name>
<evidence type="ECO:0000313" key="3">
    <source>
        <dbReference type="Proteomes" id="UP001627154"/>
    </source>
</evidence>
<organism evidence="2 3">
    <name type="scientific">Trichogramma kaykai</name>
    <dbReference type="NCBI Taxonomy" id="54128"/>
    <lineage>
        <taxon>Eukaryota</taxon>
        <taxon>Metazoa</taxon>
        <taxon>Ecdysozoa</taxon>
        <taxon>Arthropoda</taxon>
        <taxon>Hexapoda</taxon>
        <taxon>Insecta</taxon>
        <taxon>Pterygota</taxon>
        <taxon>Neoptera</taxon>
        <taxon>Endopterygota</taxon>
        <taxon>Hymenoptera</taxon>
        <taxon>Apocrita</taxon>
        <taxon>Proctotrupomorpha</taxon>
        <taxon>Chalcidoidea</taxon>
        <taxon>Trichogrammatidae</taxon>
        <taxon>Trichogramma</taxon>
    </lineage>
</organism>
<feature type="region of interest" description="Disordered" evidence="1">
    <location>
        <begin position="101"/>
        <end position="120"/>
    </location>
</feature>
<comment type="caution">
    <text evidence="2">The sequence shown here is derived from an EMBL/GenBank/DDBJ whole genome shotgun (WGS) entry which is preliminary data.</text>
</comment>
<dbReference type="EMBL" id="JBJJXI010000002">
    <property type="protein sequence ID" value="KAL3407988.1"/>
    <property type="molecule type" value="Genomic_DNA"/>
</dbReference>
<reference evidence="2 3" key="1">
    <citation type="journal article" date="2024" name="bioRxiv">
        <title>A reference genome for Trichogramma kaykai: A tiny desert-dwelling parasitoid wasp with competing sex-ratio distorters.</title>
        <authorList>
            <person name="Culotta J."/>
            <person name="Lindsey A.R."/>
        </authorList>
    </citation>
    <scope>NUCLEOTIDE SEQUENCE [LARGE SCALE GENOMIC DNA]</scope>
    <source>
        <strain evidence="2 3">KSX58</strain>
    </source>
</reference>